<evidence type="ECO:0000256" key="1">
    <source>
        <dbReference type="SAM" id="MobiDB-lite"/>
    </source>
</evidence>
<sequence length="95" mass="11079">MPAFPIENIEKVELPTKAARTEEKGKDQNGKESNTEKYISGRVVTRRARKNNYTAEAFFFFTQHNFPYHTTDHQSFTDHQSMDKPRGTLQRDSDL</sequence>
<dbReference type="RefSeq" id="XP_040720567.1">
    <property type="nucleotide sequence ID" value="XM_040854046.1"/>
</dbReference>
<dbReference type="InParanoid" id="A0A1Y2EJJ5"/>
<dbReference type="EMBL" id="MCFJ01000001">
    <property type="protein sequence ID" value="ORY70975.1"/>
    <property type="molecule type" value="Genomic_DNA"/>
</dbReference>
<protein>
    <submittedName>
        <fullName evidence="2">Uncharacterized protein</fullName>
    </submittedName>
</protein>
<dbReference type="GeneID" id="63770258"/>
<dbReference type="AlphaFoldDB" id="A0A1Y2EJJ5"/>
<feature type="compositionally biased region" description="Basic and acidic residues" evidence="1">
    <location>
        <begin position="8"/>
        <end position="35"/>
    </location>
</feature>
<feature type="region of interest" description="Disordered" evidence="1">
    <location>
        <begin position="70"/>
        <end position="95"/>
    </location>
</feature>
<proteinExistence type="predicted"/>
<gene>
    <name evidence="2" type="ORF">BCR38DRAFT_1956</name>
</gene>
<feature type="region of interest" description="Disordered" evidence="1">
    <location>
        <begin position="1"/>
        <end position="39"/>
    </location>
</feature>
<organism evidence="2 3">
    <name type="scientific">Pseudomassariella vexata</name>
    <dbReference type="NCBI Taxonomy" id="1141098"/>
    <lineage>
        <taxon>Eukaryota</taxon>
        <taxon>Fungi</taxon>
        <taxon>Dikarya</taxon>
        <taxon>Ascomycota</taxon>
        <taxon>Pezizomycotina</taxon>
        <taxon>Sordariomycetes</taxon>
        <taxon>Xylariomycetidae</taxon>
        <taxon>Amphisphaeriales</taxon>
        <taxon>Pseudomassariaceae</taxon>
        <taxon>Pseudomassariella</taxon>
    </lineage>
</organism>
<accession>A0A1Y2EJJ5</accession>
<comment type="caution">
    <text evidence="2">The sequence shown here is derived from an EMBL/GenBank/DDBJ whole genome shotgun (WGS) entry which is preliminary data.</text>
</comment>
<reference evidence="2 3" key="1">
    <citation type="submission" date="2016-07" db="EMBL/GenBank/DDBJ databases">
        <title>Pervasive Adenine N6-methylation of Active Genes in Fungi.</title>
        <authorList>
            <consortium name="DOE Joint Genome Institute"/>
            <person name="Mondo S.J."/>
            <person name="Dannebaum R.O."/>
            <person name="Kuo R.C."/>
            <person name="Labutti K."/>
            <person name="Haridas S."/>
            <person name="Kuo A."/>
            <person name="Salamov A."/>
            <person name="Ahrendt S.R."/>
            <person name="Lipzen A."/>
            <person name="Sullivan W."/>
            <person name="Andreopoulos W.B."/>
            <person name="Clum A."/>
            <person name="Lindquist E."/>
            <person name="Daum C."/>
            <person name="Ramamoorthy G.K."/>
            <person name="Gryganskyi A."/>
            <person name="Culley D."/>
            <person name="Magnuson J.K."/>
            <person name="James T.Y."/>
            <person name="O'Malley M.A."/>
            <person name="Stajich J.E."/>
            <person name="Spatafora J.W."/>
            <person name="Visel A."/>
            <person name="Grigoriev I.V."/>
        </authorList>
    </citation>
    <scope>NUCLEOTIDE SEQUENCE [LARGE SCALE GENOMIC DNA]</scope>
    <source>
        <strain evidence="2 3">CBS 129021</strain>
    </source>
</reference>
<evidence type="ECO:0000313" key="2">
    <source>
        <dbReference type="EMBL" id="ORY70975.1"/>
    </source>
</evidence>
<name>A0A1Y2EJJ5_9PEZI</name>
<dbReference type="Proteomes" id="UP000193689">
    <property type="component" value="Unassembled WGS sequence"/>
</dbReference>
<keyword evidence="3" id="KW-1185">Reference proteome</keyword>
<evidence type="ECO:0000313" key="3">
    <source>
        <dbReference type="Proteomes" id="UP000193689"/>
    </source>
</evidence>